<evidence type="ECO:0000256" key="2">
    <source>
        <dbReference type="ARBA" id="ARBA00022801"/>
    </source>
</evidence>
<keyword evidence="1 5" id="KW-0645">Protease</keyword>
<dbReference type="Gene3D" id="2.30.42.10">
    <property type="match status" value="1"/>
</dbReference>
<dbReference type="PROSITE" id="PS51318">
    <property type="entry name" value="TAT"/>
    <property type="match status" value="1"/>
</dbReference>
<dbReference type="InterPro" id="IPR051201">
    <property type="entry name" value="Chloro_Bact_Ser_Proteases"/>
</dbReference>
<dbReference type="InterPro" id="IPR009003">
    <property type="entry name" value="Peptidase_S1_PA"/>
</dbReference>
<dbReference type="SUPFAM" id="SSF50156">
    <property type="entry name" value="PDZ domain-like"/>
    <property type="match status" value="1"/>
</dbReference>
<feature type="domain" description="PDZ" evidence="4">
    <location>
        <begin position="243"/>
        <end position="348"/>
    </location>
</feature>
<evidence type="ECO:0000313" key="5">
    <source>
        <dbReference type="EMBL" id="PCR92559.1"/>
    </source>
</evidence>
<protein>
    <submittedName>
        <fullName evidence="5">Serine protease</fullName>
    </submittedName>
</protein>
<feature type="region of interest" description="Disordered" evidence="3">
    <location>
        <begin position="28"/>
        <end position="48"/>
    </location>
</feature>
<dbReference type="InterPro" id="IPR001478">
    <property type="entry name" value="PDZ"/>
</dbReference>
<gene>
    <name evidence="5" type="ORF">CP557_01290</name>
</gene>
<dbReference type="Gene3D" id="2.40.10.120">
    <property type="match status" value="1"/>
</dbReference>
<sequence length="359" mass="37185">MTPTPTRRRLLTRGGVALLAGVAGCLTKSSDGDPETDEGPHAASGTADSAYTTVYSETIDSVVMVRLENGRGTGFVFNDTHVVTNAHVVGRSSAADVRFNDGSWRSGTVAGRDPHSDLAVISVDDVPSAASPLPFVDDQPSIGREVVAIGNPFDLEGTVTTGIISGIDRSIPAPTGYTIPDAVQTDAAVNPGNSGGPLMTLEGRVAAVINSGGGDNIAFGISAALTERVVPALIETGRYEHAYIGISFTEVTPDVAAANDLEESEGLLVADVVTGGPADGWIKPSDDVRYTTAGRIPIGGDVILAIDGQELTTEEELGSYLALETRPGDTVDLRVTREGSERTVSLELGSRPARRGLFG</sequence>
<dbReference type="InterPro" id="IPR001940">
    <property type="entry name" value="Peptidase_S1C"/>
</dbReference>
<accession>A0A2A5R0M0</accession>
<dbReference type="PANTHER" id="PTHR43343">
    <property type="entry name" value="PEPTIDASE S12"/>
    <property type="match status" value="1"/>
</dbReference>
<evidence type="ECO:0000259" key="4">
    <source>
        <dbReference type="Pfam" id="PF13180"/>
    </source>
</evidence>
<dbReference type="GO" id="GO:0006508">
    <property type="term" value="P:proteolysis"/>
    <property type="evidence" value="ECO:0007669"/>
    <property type="project" value="UniProtKB-KW"/>
</dbReference>
<dbReference type="SUPFAM" id="SSF50494">
    <property type="entry name" value="Trypsin-like serine proteases"/>
    <property type="match status" value="1"/>
</dbReference>
<dbReference type="InterPro" id="IPR006311">
    <property type="entry name" value="TAT_signal"/>
</dbReference>
<proteinExistence type="predicted"/>
<name>A0A2A5R0M0_9EURY</name>
<dbReference type="Pfam" id="PF13180">
    <property type="entry name" value="PDZ_2"/>
    <property type="match status" value="1"/>
</dbReference>
<dbReference type="PRINTS" id="PR00834">
    <property type="entry name" value="PROTEASES2C"/>
</dbReference>
<evidence type="ECO:0000256" key="1">
    <source>
        <dbReference type="ARBA" id="ARBA00022670"/>
    </source>
</evidence>
<dbReference type="OrthoDB" id="350578at2157"/>
<dbReference type="Pfam" id="PF13365">
    <property type="entry name" value="Trypsin_2"/>
    <property type="match status" value="1"/>
</dbReference>
<dbReference type="GO" id="GO:0004252">
    <property type="term" value="F:serine-type endopeptidase activity"/>
    <property type="evidence" value="ECO:0007669"/>
    <property type="project" value="InterPro"/>
</dbReference>
<keyword evidence="2" id="KW-0378">Hydrolase</keyword>
<dbReference type="EMBL" id="NXNI01000001">
    <property type="protein sequence ID" value="PCR92559.1"/>
    <property type="molecule type" value="Genomic_DNA"/>
</dbReference>
<dbReference type="InterPro" id="IPR036034">
    <property type="entry name" value="PDZ_sf"/>
</dbReference>
<evidence type="ECO:0000256" key="3">
    <source>
        <dbReference type="SAM" id="MobiDB-lite"/>
    </source>
</evidence>
<dbReference type="Proteomes" id="UP000219689">
    <property type="component" value="Unassembled WGS sequence"/>
</dbReference>
<dbReference type="PANTHER" id="PTHR43343:SF3">
    <property type="entry name" value="PROTEASE DO-LIKE 8, CHLOROPLASTIC"/>
    <property type="match status" value="1"/>
</dbReference>
<reference evidence="5 6" key="1">
    <citation type="submission" date="2017-09" db="EMBL/GenBank/DDBJ databases">
        <title>Genome sequences of Natrinema ejinorence JCM 13890T.</title>
        <authorList>
            <person name="Roh S.W."/>
            <person name="Kim Y.B."/>
            <person name="Kim J.Y."/>
        </authorList>
    </citation>
    <scope>NUCLEOTIDE SEQUENCE [LARGE SCALE GENOMIC DNA]</scope>
    <source>
        <strain evidence="5 6">JCM 13890</strain>
    </source>
</reference>
<dbReference type="AlphaFoldDB" id="A0A2A5R0M0"/>
<dbReference type="PROSITE" id="PS51257">
    <property type="entry name" value="PROKAR_LIPOPROTEIN"/>
    <property type="match status" value="1"/>
</dbReference>
<dbReference type="RefSeq" id="WP_097381482.1">
    <property type="nucleotide sequence ID" value="NZ_NXNI01000001.1"/>
</dbReference>
<organism evidence="5 6">
    <name type="scientific">Natrinema ejinorense</name>
    <dbReference type="NCBI Taxonomy" id="373386"/>
    <lineage>
        <taxon>Archaea</taxon>
        <taxon>Methanobacteriati</taxon>
        <taxon>Methanobacteriota</taxon>
        <taxon>Stenosarchaea group</taxon>
        <taxon>Halobacteria</taxon>
        <taxon>Halobacteriales</taxon>
        <taxon>Natrialbaceae</taxon>
        <taxon>Natrinema</taxon>
    </lineage>
</organism>
<keyword evidence="6" id="KW-1185">Reference proteome</keyword>
<comment type="caution">
    <text evidence="5">The sequence shown here is derived from an EMBL/GenBank/DDBJ whole genome shotgun (WGS) entry which is preliminary data.</text>
</comment>
<evidence type="ECO:0000313" key="6">
    <source>
        <dbReference type="Proteomes" id="UP000219689"/>
    </source>
</evidence>